<dbReference type="AlphaFoldDB" id="A0A378JE38"/>
<gene>
    <name evidence="1" type="ORF">Lgra_1867</name>
    <name evidence="2" type="ORF">NCTC12388_02619</name>
</gene>
<dbReference type="Proteomes" id="UP000054691">
    <property type="component" value="Unassembled WGS sequence"/>
</dbReference>
<evidence type="ECO:0000313" key="3">
    <source>
        <dbReference type="Proteomes" id="UP000054691"/>
    </source>
</evidence>
<dbReference type="EMBL" id="LNYE01000022">
    <property type="protein sequence ID" value="KTD10901.1"/>
    <property type="molecule type" value="Genomic_DNA"/>
</dbReference>
<organism evidence="2 4">
    <name type="scientific">Legionella gratiana</name>
    <dbReference type="NCBI Taxonomy" id="45066"/>
    <lineage>
        <taxon>Bacteria</taxon>
        <taxon>Pseudomonadati</taxon>
        <taxon>Pseudomonadota</taxon>
        <taxon>Gammaproteobacteria</taxon>
        <taxon>Legionellales</taxon>
        <taxon>Legionellaceae</taxon>
        <taxon>Legionella</taxon>
    </lineage>
</organism>
<dbReference type="EMBL" id="UGOB01000001">
    <property type="protein sequence ID" value="STX45875.1"/>
    <property type="molecule type" value="Genomic_DNA"/>
</dbReference>
<dbReference type="RefSeq" id="WP_058498989.1">
    <property type="nucleotide sequence ID" value="NZ_CAAAHW010000014.1"/>
</dbReference>
<reference evidence="1 3" key="1">
    <citation type="submission" date="2015-11" db="EMBL/GenBank/DDBJ databases">
        <title>Genomic analysis of 38 Legionella species identifies large and diverse effector repertoires.</title>
        <authorList>
            <person name="Burstein D."/>
            <person name="Amaro F."/>
            <person name="Zusman T."/>
            <person name="Lifshitz Z."/>
            <person name="Cohen O."/>
            <person name="Gilbert J.A."/>
            <person name="Pupko T."/>
            <person name="Shuman H.A."/>
            <person name="Segal G."/>
        </authorList>
    </citation>
    <scope>NUCLEOTIDE SEQUENCE [LARGE SCALE GENOMIC DNA]</scope>
    <source>
        <strain evidence="1 3">Lyon 8420412</strain>
    </source>
</reference>
<name>A0A378JE38_9GAMM</name>
<dbReference type="Proteomes" id="UP000254476">
    <property type="component" value="Unassembled WGS sequence"/>
</dbReference>
<sequence>MKVSEFKRLVDELEDKIALEKNSNKVMRFVTRLKEIAQIYDKENDVPSEMMSDVQKTINEFWSRSIQFLPHEHWQNDTLVLPLLAFQKQLVKAGLLERDVHHPILFRELKNRYDNVPDNVLNSTELISLLICASRMSGYARMDELDNNYPLLRLNECFSAKRPQETQKLKEILFLLQASFYLIYKHCTVAQLHLIPYLIYFRHHTTDEERRSELALFKTLTQKTADCLTFFHDKEDYIDTRSLKVIDALSLVAHLIPNRRGDFLHMTNECRWIYPFIQKSRVEPTKDNDTLLDETLQLLELDFDTQKDKSYTAALDFTAAAQKQIRTLTSKEAKLVHNAIALFSLENYIKQRHEDPRPKHSFLSLSGETKCQAAEKWKNSIRGRPVHVGFFEKMALNQGRLKELIESLEEQEKKFSVSSTF</sequence>
<keyword evidence="3" id="KW-1185">Reference proteome</keyword>
<evidence type="ECO:0000313" key="4">
    <source>
        <dbReference type="Proteomes" id="UP000254476"/>
    </source>
</evidence>
<reference evidence="2 4" key="2">
    <citation type="submission" date="2018-06" db="EMBL/GenBank/DDBJ databases">
        <authorList>
            <consortium name="Pathogen Informatics"/>
            <person name="Doyle S."/>
        </authorList>
    </citation>
    <scope>NUCLEOTIDE SEQUENCE [LARGE SCALE GENOMIC DNA]</scope>
    <source>
        <strain evidence="2 4">NCTC12388</strain>
    </source>
</reference>
<evidence type="ECO:0000313" key="2">
    <source>
        <dbReference type="EMBL" id="STX45875.1"/>
    </source>
</evidence>
<protein>
    <submittedName>
        <fullName evidence="2">Uncharacterized protein</fullName>
    </submittedName>
</protein>
<evidence type="ECO:0000313" key="1">
    <source>
        <dbReference type="EMBL" id="KTD10901.1"/>
    </source>
</evidence>
<dbReference type="OrthoDB" id="5650429at2"/>
<proteinExistence type="predicted"/>
<accession>A0A378JE38</accession>